<accession>A0ABU4G161</accession>
<dbReference type="EC" id="3.5.1.-" evidence="4"/>
<reference evidence="4 5" key="1">
    <citation type="submission" date="2023-06" db="EMBL/GenBank/DDBJ databases">
        <title>Sporosarcina sp. nov., isolated from Korean traditional fermented seafood 'Jeotgal'.</title>
        <authorList>
            <person name="Yang A.-I."/>
            <person name="Shin N.-R."/>
        </authorList>
    </citation>
    <scope>NUCLEOTIDE SEQUENCE [LARGE SCALE GENOMIC DNA]</scope>
    <source>
        <strain evidence="4 5">KCTC3840</strain>
    </source>
</reference>
<keyword evidence="3" id="KW-0865">Zymogen</keyword>
<dbReference type="InterPro" id="IPR043147">
    <property type="entry name" value="Penicillin_amidase_A-knob"/>
</dbReference>
<dbReference type="InterPro" id="IPR014395">
    <property type="entry name" value="Pen/GL7ACA/AHL_acylase"/>
</dbReference>
<evidence type="ECO:0000256" key="1">
    <source>
        <dbReference type="ARBA" id="ARBA00006586"/>
    </source>
</evidence>
<keyword evidence="5" id="KW-1185">Reference proteome</keyword>
<dbReference type="InterPro" id="IPR043146">
    <property type="entry name" value="Penicillin_amidase_N_B-knob"/>
</dbReference>
<gene>
    <name evidence="4" type="ORF">QT716_08680</name>
</gene>
<keyword evidence="2 4" id="KW-0378">Hydrolase</keyword>
<protein>
    <submittedName>
        <fullName evidence="4">Penicillin acylase family protein</fullName>
        <ecNumber evidence="4">3.5.1.-</ecNumber>
    </submittedName>
</protein>
<dbReference type="InterPro" id="IPR023343">
    <property type="entry name" value="Penicillin_amidase_dom1"/>
</dbReference>
<dbReference type="PANTHER" id="PTHR34218">
    <property type="entry name" value="PEPTIDASE S45 PENICILLIN AMIDASE"/>
    <property type="match status" value="1"/>
</dbReference>
<dbReference type="Proteomes" id="UP001280629">
    <property type="component" value="Unassembled WGS sequence"/>
</dbReference>
<dbReference type="CDD" id="cd03747">
    <property type="entry name" value="Ntn_PGA_like"/>
    <property type="match status" value="1"/>
</dbReference>
<dbReference type="InterPro" id="IPR029055">
    <property type="entry name" value="Ntn_hydrolases_N"/>
</dbReference>
<dbReference type="SUPFAM" id="SSF56235">
    <property type="entry name" value="N-terminal nucleophile aminohydrolases (Ntn hydrolases)"/>
    <property type="match status" value="1"/>
</dbReference>
<sequence length="795" mass="89267">MAKRAQHKKRMGKPAKIFLWILATLIVIAAAALIFVNVYIAKSKPIIDGKAQLTVLDENVTVTRDENGVPHLDAKSDADLYRAQGYVHAQDRLFQMDLARRQASGRLSEVVGAKAIDTDKQFRTFSLRNAAEKSFDTYGDDAKQVLEWYADGVNEFIEEVKDNGKLSYEFKLLGYEPEPWTPIDSLIIGKYMAYDLGGKWTPQAMRHWALNEYSEEKAMDLFITYPENAESIMEANRKNPVQVAGQFDPGLLPHEFNGSNNWVVSGDKTKSGKPLLADDPHLGLSTPSIWHQIHLKSPEQNVSGVIFAGIPGIILGHNEKVAWGVTNVGPDVQDLYIETPNPDDPTQFQYDGEWEQAEVRDETISVKGEEDVPFEVLVTRHGPVITDVIYKDEKPDAVFSMQWTALEPSNELEAIMDLNKADDWESFETALEAFSAPAQNFVFASTDGTIAFKANGKIPIRKKGDAQLPVPGNSSEYGWDGYVPYDELPTLVNPKEGFIATANNEVVDDNYPYHITKFWAQPYRYERIAEVLRSGDQFTAEDMMDLQMDQKNLHAGEFLDDLIGSIERMDRKESYKGILTQLKNWNQVDSADAPEPLIFHKLMKQLPVTMFAPDMPADVYEFMPGKPQLTDQFLRNAYNGDPSTWVLEYGGVDQWVFDAFKKTVAGLKEDYGDNPEKWQWGDYHQLVFPHPLSSASPILAHFLDPKKQPVGGSGITVQAASFKDDGSANHGASWRFVADLDDLSKANHIVGPGQAGHMKSQWFHDQADDWVRGDFHETQLQGDVKDGHVLTLEAK</sequence>
<dbReference type="GO" id="GO:0016787">
    <property type="term" value="F:hydrolase activity"/>
    <property type="evidence" value="ECO:0007669"/>
    <property type="project" value="UniProtKB-KW"/>
</dbReference>
<comment type="caution">
    <text evidence="4">The sequence shown here is derived from an EMBL/GenBank/DDBJ whole genome shotgun (WGS) entry which is preliminary data.</text>
</comment>
<name>A0ABU4G161_9BACL</name>
<comment type="similarity">
    <text evidence="1">Belongs to the peptidase S45 family.</text>
</comment>
<dbReference type="Gene3D" id="3.60.20.10">
    <property type="entry name" value="Glutamine Phosphoribosylpyrophosphate, subunit 1, domain 1"/>
    <property type="match status" value="1"/>
</dbReference>
<dbReference type="Pfam" id="PF01804">
    <property type="entry name" value="Penicil_amidase"/>
    <property type="match status" value="1"/>
</dbReference>
<dbReference type="Gene3D" id="2.30.120.10">
    <property type="match status" value="1"/>
</dbReference>
<dbReference type="Gene3D" id="1.10.439.10">
    <property type="entry name" value="Penicillin Amidohydrolase, domain 1"/>
    <property type="match status" value="1"/>
</dbReference>
<proteinExistence type="inferred from homology"/>
<dbReference type="PANTHER" id="PTHR34218:SF4">
    <property type="entry name" value="ACYL-HOMOSERINE LACTONE ACYLASE QUIP"/>
    <property type="match status" value="1"/>
</dbReference>
<dbReference type="InterPro" id="IPR002692">
    <property type="entry name" value="S45"/>
</dbReference>
<organism evidence="4 5">
    <name type="scientific">Sporosarcina aquimarina</name>
    <dbReference type="NCBI Taxonomy" id="114975"/>
    <lineage>
        <taxon>Bacteria</taxon>
        <taxon>Bacillati</taxon>
        <taxon>Bacillota</taxon>
        <taxon>Bacilli</taxon>
        <taxon>Bacillales</taxon>
        <taxon>Caryophanaceae</taxon>
        <taxon>Sporosarcina</taxon>
    </lineage>
</organism>
<evidence type="ECO:0000313" key="4">
    <source>
        <dbReference type="EMBL" id="MDW0110132.1"/>
    </source>
</evidence>
<dbReference type="EMBL" id="JAUBDH010000004">
    <property type="protein sequence ID" value="MDW0110132.1"/>
    <property type="molecule type" value="Genomic_DNA"/>
</dbReference>
<dbReference type="RefSeq" id="WP_317935671.1">
    <property type="nucleotide sequence ID" value="NZ_JAUBDH010000004.1"/>
</dbReference>
<dbReference type="Gene3D" id="1.10.1400.10">
    <property type="match status" value="1"/>
</dbReference>
<evidence type="ECO:0000256" key="3">
    <source>
        <dbReference type="ARBA" id="ARBA00023145"/>
    </source>
</evidence>
<dbReference type="PIRSF" id="PIRSF001227">
    <property type="entry name" value="Pen_acylase"/>
    <property type="match status" value="1"/>
</dbReference>
<evidence type="ECO:0000256" key="2">
    <source>
        <dbReference type="ARBA" id="ARBA00022801"/>
    </source>
</evidence>
<evidence type="ECO:0000313" key="5">
    <source>
        <dbReference type="Proteomes" id="UP001280629"/>
    </source>
</evidence>